<dbReference type="OrthoDB" id="258234at2"/>
<dbReference type="AlphaFoldDB" id="A0A5C5YUN6"/>
<gene>
    <name evidence="2" type="ORF">CA13_01050</name>
</gene>
<dbReference type="Proteomes" id="UP000315010">
    <property type="component" value="Unassembled WGS sequence"/>
</dbReference>
<dbReference type="Pfam" id="PF08388">
    <property type="entry name" value="GIIM"/>
    <property type="match status" value="1"/>
</dbReference>
<name>A0A5C5YUN6_9BACT</name>
<reference evidence="2 3" key="1">
    <citation type="submission" date="2019-02" db="EMBL/GenBank/DDBJ databases">
        <title>Deep-cultivation of Planctomycetes and their phenomic and genomic characterization uncovers novel biology.</title>
        <authorList>
            <person name="Wiegand S."/>
            <person name="Jogler M."/>
            <person name="Boedeker C."/>
            <person name="Pinto D."/>
            <person name="Vollmers J."/>
            <person name="Rivas-Marin E."/>
            <person name="Kohn T."/>
            <person name="Peeters S.H."/>
            <person name="Heuer A."/>
            <person name="Rast P."/>
            <person name="Oberbeckmann S."/>
            <person name="Bunk B."/>
            <person name="Jeske O."/>
            <person name="Meyerdierks A."/>
            <person name="Storesund J.E."/>
            <person name="Kallscheuer N."/>
            <person name="Luecker S."/>
            <person name="Lage O.M."/>
            <person name="Pohl T."/>
            <person name="Merkel B.J."/>
            <person name="Hornburger P."/>
            <person name="Mueller R.-W."/>
            <person name="Bruemmer F."/>
            <person name="Labrenz M."/>
            <person name="Spormann A.M."/>
            <person name="Op Den Camp H."/>
            <person name="Overmann J."/>
            <person name="Amann R."/>
            <person name="Jetten M.S.M."/>
            <person name="Mascher T."/>
            <person name="Medema M.H."/>
            <person name="Devos D.P."/>
            <person name="Kaster A.-K."/>
            <person name="Ovreas L."/>
            <person name="Rohde M."/>
            <person name="Galperin M.Y."/>
            <person name="Jogler C."/>
        </authorList>
    </citation>
    <scope>NUCLEOTIDE SEQUENCE [LARGE SCALE GENOMIC DNA]</scope>
    <source>
        <strain evidence="2 3">CA13</strain>
    </source>
</reference>
<keyword evidence="3" id="KW-1185">Reference proteome</keyword>
<evidence type="ECO:0000259" key="1">
    <source>
        <dbReference type="Pfam" id="PF08388"/>
    </source>
</evidence>
<evidence type="ECO:0000313" key="2">
    <source>
        <dbReference type="EMBL" id="TWT78708.1"/>
    </source>
</evidence>
<comment type="caution">
    <text evidence="2">The sequence shown here is derived from an EMBL/GenBank/DDBJ whole genome shotgun (WGS) entry which is preliminary data.</text>
</comment>
<evidence type="ECO:0000313" key="3">
    <source>
        <dbReference type="Proteomes" id="UP000315010"/>
    </source>
</evidence>
<organism evidence="2 3">
    <name type="scientific">Novipirellula herctigrandis</name>
    <dbReference type="NCBI Taxonomy" id="2527986"/>
    <lineage>
        <taxon>Bacteria</taxon>
        <taxon>Pseudomonadati</taxon>
        <taxon>Planctomycetota</taxon>
        <taxon>Planctomycetia</taxon>
        <taxon>Pirellulales</taxon>
        <taxon>Pirellulaceae</taxon>
        <taxon>Novipirellula</taxon>
    </lineage>
</organism>
<sequence length="206" mass="23938">MLHNSSSLLFVVSNGSLGRTFGWRLRSFLQRTLKLIVNRDKSCVRRADGAESVGYEFRGYGGKVCVSEKKLRHFKQRASELLARKGGRSMARRMSEFTQYARGWIGYFALEQRKSVFTSLDKWLRRRVRACYWKSWRLPRTRIRKLKSLGVSHDDAYAFGASHKAVWRLSMPSGVQRALSNDWLNSNGLFSLEARWRELAPLRRTA</sequence>
<accession>A0A5C5YUN6</accession>
<dbReference type="EMBL" id="SJPJ01000001">
    <property type="protein sequence ID" value="TWT78708.1"/>
    <property type="molecule type" value="Genomic_DNA"/>
</dbReference>
<proteinExistence type="predicted"/>
<feature type="domain" description="Group II intron maturase-specific" evidence="1">
    <location>
        <begin position="72"/>
        <end position="145"/>
    </location>
</feature>
<dbReference type="InterPro" id="IPR013597">
    <property type="entry name" value="Mat_intron_G2"/>
</dbReference>
<protein>
    <submittedName>
        <fullName evidence="2">Group II intron, maturase-specific domain</fullName>
    </submittedName>
</protein>